<dbReference type="Proteomes" id="UP000001401">
    <property type="component" value="Chromosome"/>
</dbReference>
<evidence type="ECO:0000313" key="2">
    <source>
        <dbReference type="EMBL" id="ADU28785.1"/>
    </source>
</evidence>
<proteinExistence type="predicted"/>
<dbReference type="KEGG" id="bco:Bcell_0503"/>
<keyword evidence="1" id="KW-0472">Membrane</keyword>
<dbReference type="AlphaFoldDB" id="E6TXH1"/>
<keyword evidence="1" id="KW-0812">Transmembrane</keyword>
<gene>
    <name evidence="2" type="ordered locus">Bcell_0503</name>
</gene>
<reference evidence="2" key="1">
    <citation type="submission" date="2010-12" db="EMBL/GenBank/DDBJ databases">
        <title>Complete sequence of Bacillus cellulosilyticus DSM 2522.</title>
        <authorList>
            <consortium name="US DOE Joint Genome Institute"/>
            <person name="Lucas S."/>
            <person name="Copeland A."/>
            <person name="Lapidus A."/>
            <person name="Cheng J.-F."/>
            <person name="Bruce D."/>
            <person name="Goodwin L."/>
            <person name="Pitluck S."/>
            <person name="Chertkov O."/>
            <person name="Detter J.C."/>
            <person name="Han C."/>
            <person name="Tapia R."/>
            <person name="Land M."/>
            <person name="Hauser L."/>
            <person name="Jeffries C."/>
            <person name="Kyrpides N."/>
            <person name="Ivanova N."/>
            <person name="Mikhailova N."/>
            <person name="Brumm P."/>
            <person name="Mead D."/>
            <person name="Woyke T."/>
        </authorList>
    </citation>
    <scope>NUCLEOTIDE SEQUENCE [LARGE SCALE GENOMIC DNA]</scope>
    <source>
        <strain evidence="2">DSM 2522</strain>
    </source>
</reference>
<sequence>MSFDSIFAAIFILLLLGFLSIMLIKKVKNKKVLLLVPFILVFTFALTYIPHSVVSMNPSGVSKITIFDGNTGSETVITEKDHIEYIITDLSDVTFQKGKSSFGYMGYSFNTKIYNEKGKVVKELIINSEDTIRYKGFFYTAKDELIDYDYIKNLVDN</sequence>
<feature type="transmembrane region" description="Helical" evidence="1">
    <location>
        <begin position="32"/>
        <end position="49"/>
    </location>
</feature>
<dbReference type="RefSeq" id="WP_013487126.1">
    <property type="nucleotide sequence ID" value="NC_014829.1"/>
</dbReference>
<dbReference type="eggNOG" id="ENOG50323VS">
    <property type="taxonomic scope" value="Bacteria"/>
</dbReference>
<name>E6TXH1_EVAC2</name>
<protein>
    <submittedName>
        <fullName evidence="2">Uncharacterized protein</fullName>
    </submittedName>
</protein>
<organism evidence="2 3">
    <name type="scientific">Evansella cellulosilytica (strain ATCC 21833 / DSM 2522 / FERM P-1141 / JCM 9156 / N-4)</name>
    <name type="common">Bacillus cellulosilyticus</name>
    <dbReference type="NCBI Taxonomy" id="649639"/>
    <lineage>
        <taxon>Bacteria</taxon>
        <taxon>Bacillati</taxon>
        <taxon>Bacillota</taxon>
        <taxon>Bacilli</taxon>
        <taxon>Bacillales</taxon>
        <taxon>Bacillaceae</taxon>
        <taxon>Evansella</taxon>
    </lineage>
</organism>
<dbReference type="EMBL" id="CP002394">
    <property type="protein sequence ID" value="ADU28785.1"/>
    <property type="molecule type" value="Genomic_DNA"/>
</dbReference>
<evidence type="ECO:0000256" key="1">
    <source>
        <dbReference type="SAM" id="Phobius"/>
    </source>
</evidence>
<dbReference type="HOGENOM" id="CLU_1884214_0_0_9"/>
<evidence type="ECO:0000313" key="3">
    <source>
        <dbReference type="Proteomes" id="UP000001401"/>
    </source>
</evidence>
<keyword evidence="3" id="KW-1185">Reference proteome</keyword>
<keyword evidence="1" id="KW-1133">Transmembrane helix</keyword>
<accession>E6TXH1</accession>
<feature type="transmembrane region" description="Helical" evidence="1">
    <location>
        <begin position="6"/>
        <end position="25"/>
    </location>
</feature>